<organism evidence="1 2">
    <name type="scientific">Aquisalibacillus elongatus</name>
    <dbReference type="NCBI Taxonomy" id="485577"/>
    <lineage>
        <taxon>Bacteria</taxon>
        <taxon>Bacillati</taxon>
        <taxon>Bacillota</taxon>
        <taxon>Bacilli</taxon>
        <taxon>Bacillales</taxon>
        <taxon>Bacillaceae</taxon>
        <taxon>Aquisalibacillus</taxon>
    </lineage>
</organism>
<evidence type="ECO:0008006" key="3">
    <source>
        <dbReference type="Google" id="ProtNLM"/>
    </source>
</evidence>
<dbReference type="Proteomes" id="UP000276443">
    <property type="component" value="Unassembled WGS sequence"/>
</dbReference>
<dbReference type="InterPro" id="IPR009702">
    <property type="entry name" value="DUF1284"/>
</dbReference>
<evidence type="ECO:0000313" key="1">
    <source>
        <dbReference type="EMBL" id="RPF50138.1"/>
    </source>
</evidence>
<reference evidence="1 2" key="1">
    <citation type="submission" date="2018-11" db="EMBL/GenBank/DDBJ databases">
        <title>Genomic Encyclopedia of Type Strains, Phase IV (KMG-IV): sequencing the most valuable type-strain genomes for metagenomic binning, comparative biology and taxonomic classification.</title>
        <authorList>
            <person name="Goeker M."/>
        </authorList>
    </citation>
    <scope>NUCLEOTIDE SEQUENCE [LARGE SCALE GENOMIC DNA]</scope>
    <source>
        <strain evidence="1 2">DSM 18090</strain>
    </source>
</reference>
<name>A0A3N5BKB9_9BACI</name>
<evidence type="ECO:0000313" key="2">
    <source>
        <dbReference type="Proteomes" id="UP000276443"/>
    </source>
</evidence>
<dbReference type="AlphaFoldDB" id="A0A3N5BKB9"/>
<dbReference type="Pfam" id="PF06935">
    <property type="entry name" value="DUF1284"/>
    <property type="match status" value="1"/>
</dbReference>
<keyword evidence="2" id="KW-1185">Reference proteome</keyword>
<comment type="caution">
    <text evidence="1">The sequence shown here is derived from an EMBL/GenBank/DDBJ whole genome shotgun (WGS) entry which is preliminary data.</text>
</comment>
<dbReference type="EMBL" id="RKRF01000014">
    <property type="protein sequence ID" value="RPF50138.1"/>
    <property type="molecule type" value="Genomic_DNA"/>
</dbReference>
<proteinExistence type="predicted"/>
<gene>
    <name evidence="1" type="ORF">EDC24_2956</name>
</gene>
<sequence>MVYKLRGHHLFCLLGYRGMGYSEDYVKNMTKIHQSLKHNPMTQIKIVKGPDQLCEKFPETGNYHCQDVDIFQRDEAILAKLGLEIEQVIRWEDVVKQIQRNVKSSDIQTVCQTCSWRSYGVCEEGVQELIDGKGLRTIGDSTNL</sequence>
<protein>
    <recommendedName>
        <fullName evidence="3">DUF1284 domain-containing protein</fullName>
    </recommendedName>
</protein>
<accession>A0A3N5BKB9</accession>